<dbReference type="GO" id="GO:0006412">
    <property type="term" value="P:translation"/>
    <property type="evidence" value="ECO:0007669"/>
    <property type="project" value="InterPro"/>
</dbReference>
<organism evidence="5 6">
    <name type="scientific">Syncephalastrum racemosum</name>
    <name type="common">Filamentous fungus</name>
    <dbReference type="NCBI Taxonomy" id="13706"/>
    <lineage>
        <taxon>Eukaryota</taxon>
        <taxon>Fungi</taxon>
        <taxon>Fungi incertae sedis</taxon>
        <taxon>Mucoromycota</taxon>
        <taxon>Mucoromycotina</taxon>
        <taxon>Mucoromycetes</taxon>
        <taxon>Mucorales</taxon>
        <taxon>Syncephalastraceae</taxon>
        <taxon>Syncephalastrum</taxon>
    </lineage>
</organism>
<dbReference type="GO" id="GO:0005840">
    <property type="term" value="C:ribosome"/>
    <property type="evidence" value="ECO:0007669"/>
    <property type="project" value="UniProtKB-KW"/>
</dbReference>
<evidence type="ECO:0000256" key="1">
    <source>
        <dbReference type="ARBA" id="ARBA00007645"/>
    </source>
</evidence>
<protein>
    <recommendedName>
        <fullName evidence="4">Ribosomal protein</fullName>
    </recommendedName>
</protein>
<gene>
    <name evidence="5" type="ORF">BCR43DRAFT_528137</name>
</gene>
<dbReference type="OMA" id="FQQFTRQ"/>
<comment type="caution">
    <text evidence="5">The sequence shown here is derived from an EMBL/GenBank/DDBJ whole genome shotgun (WGS) entry which is preliminary data.</text>
</comment>
<dbReference type="STRING" id="13706.A0A1X2H0A5"/>
<dbReference type="GO" id="GO:0003735">
    <property type="term" value="F:structural constituent of ribosome"/>
    <property type="evidence" value="ECO:0007669"/>
    <property type="project" value="InterPro"/>
</dbReference>
<dbReference type="InterPro" id="IPR052010">
    <property type="entry name" value="Ribosomal_LSU_bL36"/>
</dbReference>
<dbReference type="PANTHER" id="PTHR18804">
    <property type="entry name" value="RIBOSOMAL PROTEIN"/>
    <property type="match status" value="1"/>
</dbReference>
<evidence type="ECO:0000256" key="2">
    <source>
        <dbReference type="ARBA" id="ARBA00022980"/>
    </source>
</evidence>
<comment type="similarity">
    <text evidence="1 4">Belongs to the bacterial ribosomal protein bL36 family.</text>
</comment>
<evidence type="ECO:0000313" key="6">
    <source>
        <dbReference type="Proteomes" id="UP000242180"/>
    </source>
</evidence>
<sequence>MCIPSQHHHRYQQMSFLAHFSRGLFQQIRPQHQQNTAMTMQFVRTIKVRSSVKKICDGCTTVRRRGKLYVVCNKDKKHKQRQG</sequence>
<dbReference type="PANTHER" id="PTHR18804:SF16">
    <property type="entry name" value="RIBOSOMAL PROTEIN"/>
    <property type="match status" value="1"/>
</dbReference>
<accession>A0A1X2H0A5</accession>
<dbReference type="PROSITE" id="PS00828">
    <property type="entry name" value="RIBOSOMAL_L36"/>
    <property type="match status" value="1"/>
</dbReference>
<dbReference type="AlphaFoldDB" id="A0A1X2H0A5"/>
<dbReference type="SUPFAM" id="SSF57840">
    <property type="entry name" value="Ribosomal protein L36"/>
    <property type="match status" value="1"/>
</dbReference>
<evidence type="ECO:0000313" key="5">
    <source>
        <dbReference type="EMBL" id="ORY90508.1"/>
    </source>
</evidence>
<dbReference type="GO" id="GO:1990904">
    <property type="term" value="C:ribonucleoprotein complex"/>
    <property type="evidence" value="ECO:0007669"/>
    <property type="project" value="UniProtKB-KW"/>
</dbReference>
<dbReference type="InterPro" id="IPR035977">
    <property type="entry name" value="Ribosomal_bL36_sp"/>
</dbReference>
<reference evidence="5 6" key="1">
    <citation type="submission" date="2016-07" db="EMBL/GenBank/DDBJ databases">
        <title>Pervasive Adenine N6-methylation of Active Genes in Fungi.</title>
        <authorList>
            <consortium name="DOE Joint Genome Institute"/>
            <person name="Mondo S.J."/>
            <person name="Dannebaum R.O."/>
            <person name="Kuo R.C."/>
            <person name="Labutti K."/>
            <person name="Haridas S."/>
            <person name="Kuo A."/>
            <person name="Salamov A."/>
            <person name="Ahrendt S.R."/>
            <person name="Lipzen A."/>
            <person name="Sullivan W."/>
            <person name="Andreopoulos W.B."/>
            <person name="Clum A."/>
            <person name="Lindquist E."/>
            <person name="Daum C."/>
            <person name="Ramamoorthy G.K."/>
            <person name="Gryganskyi A."/>
            <person name="Culley D."/>
            <person name="Magnuson J.K."/>
            <person name="James T.Y."/>
            <person name="O'Malley M.A."/>
            <person name="Stajich J.E."/>
            <person name="Spatafora J.W."/>
            <person name="Visel A."/>
            <person name="Grigoriev I.V."/>
        </authorList>
    </citation>
    <scope>NUCLEOTIDE SEQUENCE [LARGE SCALE GENOMIC DNA]</scope>
    <source>
        <strain evidence="5 6">NRRL 2496</strain>
    </source>
</reference>
<keyword evidence="3 4" id="KW-0687">Ribonucleoprotein</keyword>
<evidence type="ECO:0000256" key="3">
    <source>
        <dbReference type="ARBA" id="ARBA00023274"/>
    </source>
</evidence>
<dbReference type="Proteomes" id="UP000242180">
    <property type="component" value="Unassembled WGS sequence"/>
</dbReference>
<dbReference type="InParanoid" id="A0A1X2H0A5"/>
<dbReference type="NCBIfam" id="TIGR01022">
    <property type="entry name" value="rpmJ_bact"/>
    <property type="match status" value="1"/>
</dbReference>
<dbReference type="EMBL" id="MCGN01000012">
    <property type="protein sequence ID" value="ORY90508.1"/>
    <property type="molecule type" value="Genomic_DNA"/>
</dbReference>
<keyword evidence="2 4" id="KW-0689">Ribosomal protein</keyword>
<keyword evidence="6" id="KW-1185">Reference proteome</keyword>
<dbReference type="HAMAP" id="MF_00251">
    <property type="entry name" value="Ribosomal_bL36"/>
    <property type="match status" value="1"/>
</dbReference>
<dbReference type="Pfam" id="PF00444">
    <property type="entry name" value="Ribosomal_L36"/>
    <property type="match status" value="1"/>
</dbReference>
<dbReference type="InterPro" id="IPR000473">
    <property type="entry name" value="Ribosomal_bL36"/>
</dbReference>
<evidence type="ECO:0000256" key="4">
    <source>
        <dbReference type="RuleBase" id="RU000570"/>
    </source>
</evidence>
<dbReference type="OrthoDB" id="10265903at2759"/>
<name>A0A1X2H0A5_SYNRA</name>
<proteinExistence type="inferred from homology"/>